<keyword evidence="4" id="KW-1185">Reference proteome</keyword>
<feature type="coiled-coil region" evidence="1">
    <location>
        <begin position="143"/>
        <end position="177"/>
    </location>
</feature>
<evidence type="ECO:0000313" key="4">
    <source>
        <dbReference type="Proteomes" id="UP000029120"/>
    </source>
</evidence>
<evidence type="ECO:0000256" key="1">
    <source>
        <dbReference type="SAM" id="Coils"/>
    </source>
</evidence>
<evidence type="ECO:0008006" key="5">
    <source>
        <dbReference type="Google" id="ProtNLM"/>
    </source>
</evidence>
<accession>A0A087HA81</accession>
<feature type="compositionally biased region" description="Basic and acidic residues" evidence="2">
    <location>
        <begin position="38"/>
        <end position="50"/>
    </location>
</feature>
<proteinExistence type="predicted"/>
<dbReference type="AlphaFoldDB" id="A0A087HA81"/>
<feature type="region of interest" description="Disordered" evidence="2">
    <location>
        <begin position="262"/>
        <end position="320"/>
    </location>
</feature>
<name>A0A087HA81_ARAAL</name>
<feature type="compositionally biased region" description="Acidic residues" evidence="2">
    <location>
        <begin position="51"/>
        <end position="65"/>
    </location>
</feature>
<dbReference type="EMBL" id="CM002871">
    <property type="protein sequence ID" value="KFK39033.1"/>
    <property type="molecule type" value="Genomic_DNA"/>
</dbReference>
<keyword evidence="1" id="KW-0175">Coiled coil</keyword>
<dbReference type="Proteomes" id="UP000029120">
    <property type="component" value="Chromosome 3"/>
</dbReference>
<feature type="region of interest" description="Disordered" evidence="2">
    <location>
        <begin position="11"/>
        <end position="65"/>
    </location>
</feature>
<organism evidence="3 4">
    <name type="scientific">Arabis alpina</name>
    <name type="common">Alpine rock-cress</name>
    <dbReference type="NCBI Taxonomy" id="50452"/>
    <lineage>
        <taxon>Eukaryota</taxon>
        <taxon>Viridiplantae</taxon>
        <taxon>Streptophyta</taxon>
        <taxon>Embryophyta</taxon>
        <taxon>Tracheophyta</taxon>
        <taxon>Spermatophyta</taxon>
        <taxon>Magnoliopsida</taxon>
        <taxon>eudicotyledons</taxon>
        <taxon>Gunneridae</taxon>
        <taxon>Pentapetalae</taxon>
        <taxon>rosids</taxon>
        <taxon>malvids</taxon>
        <taxon>Brassicales</taxon>
        <taxon>Brassicaceae</taxon>
        <taxon>Arabideae</taxon>
        <taxon>Arabis</taxon>
    </lineage>
</organism>
<reference evidence="4" key="1">
    <citation type="journal article" date="2015" name="Nat. Plants">
        <title>Genome expansion of Arabis alpina linked with retrotransposition and reduced symmetric DNA methylation.</title>
        <authorList>
            <person name="Willing E.M."/>
            <person name="Rawat V."/>
            <person name="Mandakova T."/>
            <person name="Maumus F."/>
            <person name="James G.V."/>
            <person name="Nordstroem K.J."/>
            <person name="Becker C."/>
            <person name="Warthmann N."/>
            <person name="Chica C."/>
            <person name="Szarzynska B."/>
            <person name="Zytnicki M."/>
            <person name="Albani M.C."/>
            <person name="Kiefer C."/>
            <person name="Bergonzi S."/>
            <person name="Castaings L."/>
            <person name="Mateos J.L."/>
            <person name="Berns M.C."/>
            <person name="Bujdoso N."/>
            <person name="Piofczyk T."/>
            <person name="de Lorenzo L."/>
            <person name="Barrero-Sicilia C."/>
            <person name="Mateos I."/>
            <person name="Piednoel M."/>
            <person name="Hagmann J."/>
            <person name="Chen-Min-Tao R."/>
            <person name="Iglesias-Fernandez R."/>
            <person name="Schuster S.C."/>
            <person name="Alonso-Blanco C."/>
            <person name="Roudier F."/>
            <person name="Carbonero P."/>
            <person name="Paz-Ares J."/>
            <person name="Davis S.J."/>
            <person name="Pecinka A."/>
            <person name="Quesneville H."/>
            <person name="Colot V."/>
            <person name="Lysak M.A."/>
            <person name="Weigel D."/>
            <person name="Coupland G."/>
            <person name="Schneeberger K."/>
        </authorList>
    </citation>
    <scope>NUCLEOTIDE SEQUENCE [LARGE SCALE GENOMIC DNA]</scope>
    <source>
        <strain evidence="4">cv. Pajares</strain>
    </source>
</reference>
<sequence length="320" mass="35957">MHGPFLRMILRSCREDDSSDEGSIGPPPGANPSDREDEAGSREGSDHLDSEPEEEEEDGEEEDEQEFERLMAVSQLTHAAIRNIVTVLTLAAEIGRSVDCLEFEEMVEFKRKGRSGRYYSSWFLHLGLLTEAISHVNFMAIRLEKTELKIIKLTSEVEALKGKLDQQAEISREMTEEAESARSREKAAGNKLGMLRDQLVHERNEKDVEILLLKGENEKLKVAGMDVVQRTVQTMIDKALSEIRIRYEGRLDRLYQCSVDAEEGSRTRLNREDIPVAEDVKVPQDGEGTQGEDHQGGEVGAVDASTNEELDPLFHSSKTD</sequence>
<feature type="compositionally biased region" description="Basic and acidic residues" evidence="2">
    <location>
        <begin position="263"/>
        <end position="284"/>
    </location>
</feature>
<gene>
    <name evidence="3" type="ordered locus">AALP_Aa3g192000</name>
</gene>
<evidence type="ECO:0000313" key="3">
    <source>
        <dbReference type="EMBL" id="KFK39033.1"/>
    </source>
</evidence>
<protein>
    <recommendedName>
        <fullName evidence="5">DUF1204 domain-containing protein</fullName>
    </recommendedName>
</protein>
<evidence type="ECO:0000256" key="2">
    <source>
        <dbReference type="SAM" id="MobiDB-lite"/>
    </source>
</evidence>
<dbReference type="Gramene" id="KFK39033">
    <property type="protein sequence ID" value="KFK39033"/>
    <property type="gene ID" value="AALP_AA3G192000"/>
</dbReference>